<keyword evidence="2" id="KW-1185">Reference proteome</keyword>
<dbReference type="AlphaFoldDB" id="A0A504YJT1"/>
<evidence type="ECO:0000313" key="2">
    <source>
        <dbReference type="Proteomes" id="UP000316759"/>
    </source>
</evidence>
<organism evidence="1 2">
    <name type="scientific">Fasciola gigantica</name>
    <name type="common">Giant liver fluke</name>
    <dbReference type="NCBI Taxonomy" id="46835"/>
    <lineage>
        <taxon>Eukaryota</taxon>
        <taxon>Metazoa</taxon>
        <taxon>Spiralia</taxon>
        <taxon>Lophotrochozoa</taxon>
        <taxon>Platyhelminthes</taxon>
        <taxon>Trematoda</taxon>
        <taxon>Digenea</taxon>
        <taxon>Plagiorchiida</taxon>
        <taxon>Echinostomata</taxon>
        <taxon>Echinostomatoidea</taxon>
        <taxon>Fasciolidae</taxon>
        <taxon>Fasciola</taxon>
    </lineage>
</organism>
<name>A0A504YJT1_FASGI</name>
<proteinExistence type="predicted"/>
<sequence length="151" mass="17229">MTTVSESETRHMIGLQLHSYRTSLSFRVIRTGEAICLNQLTKENVDDVHFWDKEKAKIIRIEIRRSNNRRFASYLVPSVTKASRKIIGDLGVYTLRASNTLPGFADHEFDFYQGVATRLSQAYCLISACRLFARTVQSGTVDILSFSRLSF</sequence>
<evidence type="ECO:0000313" key="1">
    <source>
        <dbReference type="EMBL" id="TPP60705.1"/>
    </source>
</evidence>
<protein>
    <submittedName>
        <fullName evidence="1">Uncharacterized protein</fullName>
    </submittedName>
</protein>
<accession>A0A504YJT1</accession>
<dbReference type="PANTHER" id="PTHR46788">
    <property type="entry name" value="EF-HAND CALCIUM-BINDING DOMAIN-CONTAINING PROTEIN 5"/>
    <property type="match status" value="1"/>
</dbReference>
<dbReference type="PANTHER" id="PTHR46788:SF1">
    <property type="entry name" value="EF-HAND CALCIUM-BINDING DOMAIN-CONTAINING PROTEIN 5"/>
    <property type="match status" value="1"/>
</dbReference>
<reference evidence="1 2" key="1">
    <citation type="submission" date="2019-04" db="EMBL/GenBank/DDBJ databases">
        <title>Annotation for the trematode Fasciola gigantica.</title>
        <authorList>
            <person name="Choi Y.-J."/>
        </authorList>
    </citation>
    <scope>NUCLEOTIDE SEQUENCE [LARGE SCALE GENOMIC DNA]</scope>
    <source>
        <strain evidence="1">Uganda_cow_1</strain>
    </source>
</reference>
<dbReference type="Proteomes" id="UP000316759">
    <property type="component" value="Unassembled WGS sequence"/>
</dbReference>
<gene>
    <name evidence="1" type="ORF">FGIG_00707</name>
</gene>
<dbReference type="EMBL" id="SUNJ01009082">
    <property type="protein sequence ID" value="TPP60705.1"/>
    <property type="molecule type" value="Genomic_DNA"/>
</dbReference>
<comment type="caution">
    <text evidence="1">The sequence shown here is derived from an EMBL/GenBank/DDBJ whole genome shotgun (WGS) entry which is preliminary data.</text>
</comment>